<keyword evidence="1" id="KW-0812">Transmembrane</keyword>
<comment type="caution">
    <text evidence="2">The sequence shown here is derived from an EMBL/GenBank/DDBJ whole genome shotgun (WGS) entry which is preliminary data.</text>
</comment>
<keyword evidence="1" id="KW-0472">Membrane</keyword>
<evidence type="ECO:0000313" key="2">
    <source>
        <dbReference type="EMBL" id="CAD6226717.1"/>
    </source>
</evidence>
<proteinExistence type="predicted"/>
<feature type="transmembrane region" description="Helical" evidence="1">
    <location>
        <begin position="12"/>
        <end position="29"/>
    </location>
</feature>
<evidence type="ECO:0000313" key="3">
    <source>
        <dbReference type="Proteomes" id="UP000604825"/>
    </source>
</evidence>
<keyword evidence="1" id="KW-1133">Transmembrane helix</keyword>
<gene>
    <name evidence="2" type="ORF">NCGR_LOCUS18467</name>
</gene>
<dbReference type="AlphaFoldDB" id="A0A811NLV3"/>
<dbReference type="Proteomes" id="UP000604825">
    <property type="component" value="Unassembled WGS sequence"/>
</dbReference>
<dbReference type="EMBL" id="CAJGYO010000004">
    <property type="protein sequence ID" value="CAD6226717.1"/>
    <property type="molecule type" value="Genomic_DNA"/>
</dbReference>
<name>A0A811NLV3_9POAL</name>
<protein>
    <submittedName>
        <fullName evidence="2">Uncharacterized protein</fullName>
    </submittedName>
</protein>
<sequence length="175" mass="18875">MASRSSARFYLLLRFSGGGGSVGATFSVGRRSFLFLLGPSVEDFVDVIFFGEPEARSGLLINGLDFFSVRTLLGIFCFLHAFSGVYVRGDRCLAVAIGRLEHDGVLCGPLSTDDVLLMLSSASVFESAVNLSAPEVPALSIIQSSSLREMEKAWLAAIVVDSGKDRWVLLAWISM</sequence>
<keyword evidence="3" id="KW-1185">Reference proteome</keyword>
<accession>A0A811NLV3</accession>
<reference evidence="2" key="1">
    <citation type="submission" date="2020-10" db="EMBL/GenBank/DDBJ databases">
        <authorList>
            <person name="Han B."/>
            <person name="Lu T."/>
            <person name="Zhao Q."/>
            <person name="Huang X."/>
            <person name="Zhao Y."/>
        </authorList>
    </citation>
    <scope>NUCLEOTIDE SEQUENCE</scope>
</reference>
<evidence type="ECO:0000256" key="1">
    <source>
        <dbReference type="SAM" id="Phobius"/>
    </source>
</evidence>
<organism evidence="2 3">
    <name type="scientific">Miscanthus lutarioriparius</name>
    <dbReference type="NCBI Taxonomy" id="422564"/>
    <lineage>
        <taxon>Eukaryota</taxon>
        <taxon>Viridiplantae</taxon>
        <taxon>Streptophyta</taxon>
        <taxon>Embryophyta</taxon>
        <taxon>Tracheophyta</taxon>
        <taxon>Spermatophyta</taxon>
        <taxon>Magnoliopsida</taxon>
        <taxon>Liliopsida</taxon>
        <taxon>Poales</taxon>
        <taxon>Poaceae</taxon>
        <taxon>PACMAD clade</taxon>
        <taxon>Panicoideae</taxon>
        <taxon>Andropogonodae</taxon>
        <taxon>Andropogoneae</taxon>
        <taxon>Saccharinae</taxon>
        <taxon>Miscanthus</taxon>
    </lineage>
</organism>
<feature type="transmembrane region" description="Helical" evidence="1">
    <location>
        <begin position="67"/>
        <end position="87"/>
    </location>
</feature>